<dbReference type="KEGG" id="soe:110783215"/>
<accession>A0A9R0I628</accession>
<organism evidence="11 12">
    <name type="scientific">Spinacia oleracea</name>
    <name type="common">Spinach</name>
    <dbReference type="NCBI Taxonomy" id="3562"/>
    <lineage>
        <taxon>Eukaryota</taxon>
        <taxon>Viridiplantae</taxon>
        <taxon>Streptophyta</taxon>
        <taxon>Embryophyta</taxon>
        <taxon>Tracheophyta</taxon>
        <taxon>Spermatophyta</taxon>
        <taxon>Magnoliopsida</taxon>
        <taxon>eudicotyledons</taxon>
        <taxon>Gunneridae</taxon>
        <taxon>Pentapetalae</taxon>
        <taxon>Caryophyllales</taxon>
        <taxon>Chenopodiaceae</taxon>
        <taxon>Chenopodioideae</taxon>
        <taxon>Anserineae</taxon>
        <taxon>Spinacia</taxon>
    </lineage>
</organism>
<dbReference type="OrthoDB" id="1905265at2759"/>
<dbReference type="PANTHER" id="PTHR21736">
    <property type="entry name" value="VERNALIZATION-INSENSITIVE PROTEIN 3"/>
    <property type="match status" value="1"/>
</dbReference>
<dbReference type="Pfam" id="PF16312">
    <property type="entry name" value="Oberon_cc"/>
    <property type="match status" value="1"/>
</dbReference>
<evidence type="ECO:0000256" key="1">
    <source>
        <dbReference type="ARBA" id="ARBA00004123"/>
    </source>
</evidence>
<keyword evidence="5 7" id="KW-0175">Coiled coil</keyword>
<evidence type="ECO:0000256" key="2">
    <source>
        <dbReference type="ARBA" id="ARBA00022723"/>
    </source>
</evidence>
<sequence>MLREENASENGGYGVVNSEIRVSKLDSGENIAKPYHKIGFSGNELNFGGESGEGSQLKTPDSGQNHGDEVRFSGNRLDFVRESVVDLGEFESKSDKSGSQELTFSYLSDNPKSGVFLENQYAGKGLSNLKGKGVVLEKWVERDFLQLSNSEGGTSKREAEEDEKREGDGRKKPKLETQTLDLSLALPDVSLSLSASYAAAQPNCDAAVQPKPCRSVQSLSLSNNNNNNNNNNNIQVTCSDDFTAASLSYSYSQPHSHNPSCSLTRNSTEYYENSLGSRKTDQIWNCGEGTNGSVHSRFKPIGDGVSLSNHGIGVAYTLLNRSHTFNRDPGNSLYRAAASDSSSFFPSELPAKPRTDLCSVDSMSSKSLDQLKGLESLEDMRGQKLSRGERIVRDVITEPIPVISQLSRDLPVEAIESATEYLNYLMAAPERKDELVYLQNMLERRSDLTGETLSKSDRFQLEILIAVKFGLNEFVSGKLRLPASELAEIFLYQRCRNVNCKSSLPVDDCDCKICSTNKGFCSQCMCPVCYNYDCANNTCTWVGCDACSHWCHAACGAEKNLIRPGPSLKGSFGTTEMQFYCVGCGHASEMFGFVKDVFICCAKDWGLQTLIKELDCVRRIFKGSEDLKGKELYLKAAELITRLDRRAISPSDACSVIIHFFTTKSDKDTSEFAATGVGAKDRTYSEGRRVDDVFPLQSSNLAPKSNLLNSATTLQGLCSYDFHQNSPKPHYLSSDRYLAVELSRKSNKDGFDSLESIIRLKESEATIFQNRADEARKEVETYRQLVEAKTKKLEEEYTGKLAKLCLQETEERRRNKLEELRIVENTNSDYYKMKIKMQAEISGLVERMEATKQLWV</sequence>
<dbReference type="Pfam" id="PF07227">
    <property type="entry name" value="PHD_Oberon"/>
    <property type="match status" value="1"/>
</dbReference>
<comment type="subcellular location">
    <subcellularLocation>
        <location evidence="1">Nucleus</location>
    </subcellularLocation>
</comment>
<evidence type="ECO:0000313" key="12">
    <source>
        <dbReference type="RefSeq" id="XP_021843217.1"/>
    </source>
</evidence>
<feature type="region of interest" description="Disordered" evidence="8">
    <location>
        <begin position="44"/>
        <end position="73"/>
    </location>
</feature>
<evidence type="ECO:0000256" key="8">
    <source>
        <dbReference type="SAM" id="MobiDB-lite"/>
    </source>
</evidence>
<feature type="compositionally biased region" description="Basic and acidic residues" evidence="8">
    <location>
        <begin position="154"/>
        <end position="170"/>
    </location>
</feature>
<keyword evidence="11" id="KW-1185">Reference proteome</keyword>
<evidence type="ECO:0000259" key="9">
    <source>
        <dbReference type="Pfam" id="PF07227"/>
    </source>
</evidence>
<evidence type="ECO:0000256" key="7">
    <source>
        <dbReference type="SAM" id="Coils"/>
    </source>
</evidence>
<dbReference type="GO" id="GO:0010492">
    <property type="term" value="P:maintenance of shoot apical meristem identity"/>
    <property type="evidence" value="ECO:0000318"/>
    <property type="project" value="GO_Central"/>
</dbReference>
<dbReference type="PANTHER" id="PTHR21736:SF38">
    <property type="entry name" value="PROTEIN OBERON 3"/>
    <property type="match status" value="1"/>
</dbReference>
<keyword evidence="4" id="KW-0862">Zinc</keyword>
<keyword evidence="3" id="KW-0863">Zinc-finger</keyword>
<dbReference type="GO" id="GO:0010468">
    <property type="term" value="P:regulation of gene expression"/>
    <property type="evidence" value="ECO:0000318"/>
    <property type="project" value="GO_Central"/>
</dbReference>
<gene>
    <name evidence="12" type="primary">LOC110783215</name>
</gene>
<dbReference type="Proteomes" id="UP000813463">
    <property type="component" value="Chromosome 3"/>
</dbReference>
<keyword evidence="6" id="KW-0539">Nucleus</keyword>
<dbReference type="PRINTS" id="PR01544">
    <property type="entry name" value="ARATH130DUF"/>
</dbReference>
<dbReference type="GO" id="GO:0010071">
    <property type="term" value="P:root meristem specification"/>
    <property type="evidence" value="ECO:0000318"/>
    <property type="project" value="GO_Central"/>
</dbReference>
<feature type="domain" description="Oberon coiled-coil region" evidence="10">
    <location>
        <begin position="741"/>
        <end position="844"/>
    </location>
</feature>
<feature type="region of interest" description="Disordered" evidence="8">
    <location>
        <begin position="150"/>
        <end position="176"/>
    </location>
</feature>
<dbReference type="RefSeq" id="XP_021843217.1">
    <property type="nucleotide sequence ID" value="XM_021987525.2"/>
</dbReference>
<dbReference type="GO" id="GO:0008270">
    <property type="term" value="F:zinc ion binding"/>
    <property type="evidence" value="ECO:0007669"/>
    <property type="project" value="UniProtKB-KW"/>
</dbReference>
<keyword evidence="2" id="KW-0479">Metal-binding</keyword>
<feature type="compositionally biased region" description="Polar residues" evidence="8">
    <location>
        <begin position="53"/>
        <end position="65"/>
    </location>
</feature>
<dbReference type="InterPro" id="IPR032881">
    <property type="entry name" value="Oberon-like_PHD"/>
</dbReference>
<name>A0A9R0I628_SPIOL</name>
<dbReference type="InterPro" id="IPR047578">
    <property type="entry name" value="OBE1-like_PHD"/>
</dbReference>
<evidence type="ECO:0000256" key="4">
    <source>
        <dbReference type="ARBA" id="ARBA00022833"/>
    </source>
</evidence>
<feature type="coiled-coil region" evidence="7">
    <location>
        <begin position="758"/>
        <end position="826"/>
    </location>
</feature>
<proteinExistence type="predicted"/>
<feature type="domain" description="Oberon-like PHD finger" evidence="9">
    <location>
        <begin position="495"/>
        <end position="619"/>
    </location>
</feature>
<evidence type="ECO:0000313" key="11">
    <source>
        <dbReference type="Proteomes" id="UP000813463"/>
    </source>
</evidence>
<dbReference type="InterPro" id="IPR004082">
    <property type="entry name" value="OBERON"/>
</dbReference>
<dbReference type="GeneID" id="110783215"/>
<dbReference type="GO" id="GO:0005634">
    <property type="term" value="C:nucleus"/>
    <property type="evidence" value="ECO:0000318"/>
    <property type="project" value="GO_Central"/>
</dbReference>
<dbReference type="InterPro" id="IPR032535">
    <property type="entry name" value="Oberon_CC"/>
</dbReference>
<dbReference type="CDD" id="cd15612">
    <property type="entry name" value="PHD_OBE1_like"/>
    <property type="match status" value="1"/>
</dbReference>
<evidence type="ECO:0000256" key="6">
    <source>
        <dbReference type="ARBA" id="ARBA00023242"/>
    </source>
</evidence>
<dbReference type="AlphaFoldDB" id="A0A9R0I628"/>
<evidence type="ECO:0000259" key="10">
    <source>
        <dbReference type="Pfam" id="PF16312"/>
    </source>
</evidence>
<evidence type="ECO:0000256" key="3">
    <source>
        <dbReference type="ARBA" id="ARBA00022771"/>
    </source>
</evidence>
<reference evidence="12" key="2">
    <citation type="submission" date="2025-08" db="UniProtKB">
        <authorList>
            <consortium name="RefSeq"/>
        </authorList>
    </citation>
    <scope>IDENTIFICATION</scope>
    <source>
        <tissue evidence="12">Leaf</tissue>
    </source>
</reference>
<protein>
    <submittedName>
        <fullName evidence="12">Protein OBERON 3</fullName>
    </submittedName>
</protein>
<reference evidence="11" key="1">
    <citation type="journal article" date="2021" name="Nat. Commun.">
        <title>Genomic analyses provide insights into spinach domestication and the genetic basis of agronomic traits.</title>
        <authorList>
            <person name="Cai X."/>
            <person name="Sun X."/>
            <person name="Xu C."/>
            <person name="Sun H."/>
            <person name="Wang X."/>
            <person name="Ge C."/>
            <person name="Zhang Z."/>
            <person name="Wang Q."/>
            <person name="Fei Z."/>
            <person name="Jiao C."/>
            <person name="Wang Q."/>
        </authorList>
    </citation>
    <scope>NUCLEOTIDE SEQUENCE [LARGE SCALE GENOMIC DNA]</scope>
    <source>
        <strain evidence="11">cv. Varoflay</strain>
    </source>
</reference>
<evidence type="ECO:0000256" key="5">
    <source>
        <dbReference type="ARBA" id="ARBA00023054"/>
    </source>
</evidence>
<dbReference type="GO" id="GO:0010078">
    <property type="term" value="P:maintenance of root meristem identity"/>
    <property type="evidence" value="ECO:0000318"/>
    <property type="project" value="GO_Central"/>
</dbReference>